<dbReference type="Gene3D" id="3.40.50.300">
    <property type="entry name" value="P-loop containing nucleotide triphosphate hydrolases"/>
    <property type="match status" value="2"/>
</dbReference>
<dbReference type="GO" id="GO:0016740">
    <property type="term" value="F:transferase activity"/>
    <property type="evidence" value="ECO:0007669"/>
    <property type="project" value="UniProtKB-KW"/>
</dbReference>
<keyword evidence="2" id="KW-0808">Transferase</keyword>
<dbReference type="Proteomes" id="UP001516400">
    <property type="component" value="Unassembled WGS sequence"/>
</dbReference>
<accession>A0ABD2N5K2</accession>
<dbReference type="EMBL" id="JABFTP020000062">
    <property type="protein sequence ID" value="KAL3273717.1"/>
    <property type="molecule type" value="Genomic_DNA"/>
</dbReference>
<comment type="similarity">
    <text evidence="1">Belongs to the sulfotransferase 1 family.</text>
</comment>
<evidence type="ECO:0000259" key="3">
    <source>
        <dbReference type="Pfam" id="PF00685"/>
    </source>
</evidence>
<evidence type="ECO:0000256" key="1">
    <source>
        <dbReference type="ARBA" id="ARBA00005771"/>
    </source>
</evidence>
<evidence type="ECO:0000256" key="2">
    <source>
        <dbReference type="ARBA" id="ARBA00022679"/>
    </source>
</evidence>
<dbReference type="InterPro" id="IPR027417">
    <property type="entry name" value="P-loop_NTPase"/>
</dbReference>
<sequence length="287" mass="33752">MLEADEVSSIFRKYESEKDEFKREFPFEIKKLEDSINKKLLKDFTGERTGFLQVGKHKWFFPSEFKKQAAEFYNFEVRSSDVWIVTFPRSGTTLTQEMVWLLANNLDYRKAAQIPLTVRYPFLEFSCFIHPETKSEFLEENKHSKLHCELIEEIAEPICTYLNHLKEKRFIKTHLPLNLLPKNLLTAGCKNLKDTIIKVQDFLGTNHSEKEIEILADHLHIDNFRNNSSVNFDILKNLGILIDGDGGFVRRGKSGDWKNYFDTDLNKKADEWIEENLKNTDFRFPSI</sequence>
<comment type="caution">
    <text evidence="4">The sequence shown here is derived from an EMBL/GenBank/DDBJ whole genome shotgun (WGS) entry which is preliminary data.</text>
</comment>
<dbReference type="Pfam" id="PF00685">
    <property type="entry name" value="Sulfotransfer_1"/>
    <property type="match status" value="1"/>
</dbReference>
<reference evidence="4 5" key="1">
    <citation type="journal article" date="2021" name="BMC Biol.">
        <title>Horizontally acquired antibacterial genes associated with adaptive radiation of ladybird beetles.</title>
        <authorList>
            <person name="Li H.S."/>
            <person name="Tang X.F."/>
            <person name="Huang Y.H."/>
            <person name="Xu Z.Y."/>
            <person name="Chen M.L."/>
            <person name="Du X.Y."/>
            <person name="Qiu B.Y."/>
            <person name="Chen P.T."/>
            <person name="Zhang W."/>
            <person name="Slipinski A."/>
            <person name="Escalona H.E."/>
            <person name="Waterhouse R.M."/>
            <person name="Zwick A."/>
            <person name="Pang H."/>
        </authorList>
    </citation>
    <scope>NUCLEOTIDE SEQUENCE [LARGE SCALE GENOMIC DNA]</scope>
    <source>
        <strain evidence="4">SYSU2018</strain>
    </source>
</reference>
<dbReference type="AlphaFoldDB" id="A0ABD2N5K2"/>
<dbReference type="PANTHER" id="PTHR11783">
    <property type="entry name" value="SULFOTRANSFERASE SULT"/>
    <property type="match status" value="1"/>
</dbReference>
<feature type="domain" description="Sulfotransferase" evidence="3">
    <location>
        <begin position="80"/>
        <end position="190"/>
    </location>
</feature>
<protein>
    <recommendedName>
        <fullName evidence="3">Sulfotransferase domain-containing protein</fullName>
    </recommendedName>
</protein>
<evidence type="ECO:0000313" key="4">
    <source>
        <dbReference type="EMBL" id="KAL3273717.1"/>
    </source>
</evidence>
<gene>
    <name evidence="4" type="ORF">HHI36_015147</name>
</gene>
<evidence type="ECO:0000313" key="5">
    <source>
        <dbReference type="Proteomes" id="UP001516400"/>
    </source>
</evidence>
<proteinExistence type="inferred from homology"/>
<dbReference type="InterPro" id="IPR000863">
    <property type="entry name" value="Sulfotransferase_dom"/>
</dbReference>
<organism evidence="4 5">
    <name type="scientific">Cryptolaemus montrouzieri</name>
    <dbReference type="NCBI Taxonomy" id="559131"/>
    <lineage>
        <taxon>Eukaryota</taxon>
        <taxon>Metazoa</taxon>
        <taxon>Ecdysozoa</taxon>
        <taxon>Arthropoda</taxon>
        <taxon>Hexapoda</taxon>
        <taxon>Insecta</taxon>
        <taxon>Pterygota</taxon>
        <taxon>Neoptera</taxon>
        <taxon>Endopterygota</taxon>
        <taxon>Coleoptera</taxon>
        <taxon>Polyphaga</taxon>
        <taxon>Cucujiformia</taxon>
        <taxon>Coccinelloidea</taxon>
        <taxon>Coccinellidae</taxon>
        <taxon>Scymninae</taxon>
        <taxon>Scymnini</taxon>
        <taxon>Cryptolaemus</taxon>
    </lineage>
</organism>
<dbReference type="SUPFAM" id="SSF52540">
    <property type="entry name" value="P-loop containing nucleoside triphosphate hydrolases"/>
    <property type="match status" value="1"/>
</dbReference>
<name>A0ABD2N5K2_9CUCU</name>
<keyword evidence="5" id="KW-1185">Reference proteome</keyword>